<gene>
    <name evidence="2" type="ORF">THAOC_16040</name>
</gene>
<evidence type="ECO:0000313" key="2">
    <source>
        <dbReference type="EMBL" id="EJK63307.1"/>
    </source>
</evidence>
<dbReference type="EMBL" id="AGNL01018327">
    <property type="protein sequence ID" value="EJK63307.1"/>
    <property type="molecule type" value="Genomic_DNA"/>
</dbReference>
<name>K0SYK9_THAOC</name>
<comment type="caution">
    <text evidence="2">The sequence shown here is derived from an EMBL/GenBank/DDBJ whole genome shotgun (WGS) entry which is preliminary data.</text>
</comment>
<dbReference type="AlphaFoldDB" id="K0SYK9"/>
<reference evidence="2 3" key="1">
    <citation type="journal article" date="2012" name="Genome Biol.">
        <title>Genome and low-iron response of an oceanic diatom adapted to chronic iron limitation.</title>
        <authorList>
            <person name="Lommer M."/>
            <person name="Specht M."/>
            <person name="Roy A.S."/>
            <person name="Kraemer L."/>
            <person name="Andreson R."/>
            <person name="Gutowska M.A."/>
            <person name="Wolf J."/>
            <person name="Bergner S.V."/>
            <person name="Schilhabel M.B."/>
            <person name="Klostermeier U.C."/>
            <person name="Beiko R.G."/>
            <person name="Rosenstiel P."/>
            <person name="Hippler M."/>
            <person name="Laroche J."/>
        </authorList>
    </citation>
    <scope>NUCLEOTIDE SEQUENCE [LARGE SCALE GENOMIC DNA]</scope>
    <source>
        <strain evidence="2 3">CCMP1005</strain>
    </source>
</reference>
<evidence type="ECO:0000256" key="1">
    <source>
        <dbReference type="SAM" id="MobiDB-lite"/>
    </source>
</evidence>
<feature type="region of interest" description="Disordered" evidence="1">
    <location>
        <begin position="93"/>
        <end position="124"/>
    </location>
</feature>
<accession>K0SYK9</accession>
<dbReference type="eggNOG" id="ENOG502T2MP">
    <property type="taxonomic scope" value="Eukaryota"/>
</dbReference>
<feature type="region of interest" description="Disordered" evidence="1">
    <location>
        <begin position="170"/>
        <end position="199"/>
    </location>
</feature>
<dbReference type="Proteomes" id="UP000266841">
    <property type="component" value="Unassembled WGS sequence"/>
</dbReference>
<feature type="non-terminal residue" evidence="2">
    <location>
        <position position="1"/>
    </location>
</feature>
<proteinExistence type="predicted"/>
<feature type="region of interest" description="Disordered" evidence="1">
    <location>
        <begin position="16"/>
        <end position="39"/>
    </location>
</feature>
<protein>
    <submittedName>
        <fullName evidence="2">Uncharacterized protein</fullName>
    </submittedName>
</protein>
<sequence>WMIELPSGPYHAIPGDLLASTAGDGPTAGSRATDPPSTRLRAMVGDLGDTLYHAVQPCGREMDSRSSPFFYWAILNATSGGDLAREVFDGDSTKLDEAPTESNKQGQGRTACKRAPREQEGSRKNKGRYIVLTMLVHPSAVNSLVLVGSLGLGSAAAPKGSIRERRLLTQKKDLLSPSGGAPPFNEKNRRGDGRPGRRKERRAKIAELKSESSTEEIPAVDTGVIGHEAVAAPVASKLDVGFVDCVDGFVSDDEGVTCEDACGGNCCDGNRACDFFTGRVAKDGSCDGIPATMRGRNLSPTRRASERKLAVTSTHTMGKSPMSPMGPVRDIRRAFMPGTRVSTLDLPSPRHAWDMSRAMKLVMKAAAWGTLWVRATVTPPAKAWEKGTCQYVATGGYQSVSAIVNCCNDPDGNCAGAASNDGLIAADPTCKDGVFLAELAKALEHIEEESESDTSPFTEKQLCHGKTAVEIAAASLSKGHSTAAVRYGVNKAIDDLGCNDKTDSEICEILQQLQ</sequence>
<keyword evidence="3" id="KW-1185">Reference proteome</keyword>
<organism evidence="2 3">
    <name type="scientific">Thalassiosira oceanica</name>
    <name type="common">Marine diatom</name>
    <dbReference type="NCBI Taxonomy" id="159749"/>
    <lineage>
        <taxon>Eukaryota</taxon>
        <taxon>Sar</taxon>
        <taxon>Stramenopiles</taxon>
        <taxon>Ochrophyta</taxon>
        <taxon>Bacillariophyta</taxon>
        <taxon>Coscinodiscophyceae</taxon>
        <taxon>Thalassiosirophycidae</taxon>
        <taxon>Thalassiosirales</taxon>
        <taxon>Thalassiosiraceae</taxon>
        <taxon>Thalassiosira</taxon>
    </lineage>
</organism>
<feature type="compositionally biased region" description="Basic and acidic residues" evidence="1">
    <location>
        <begin position="186"/>
        <end position="195"/>
    </location>
</feature>
<evidence type="ECO:0000313" key="3">
    <source>
        <dbReference type="Proteomes" id="UP000266841"/>
    </source>
</evidence>